<name>A0A834I222_RHYFE</name>
<proteinExistence type="predicted"/>
<dbReference type="Proteomes" id="UP000625711">
    <property type="component" value="Unassembled WGS sequence"/>
</dbReference>
<evidence type="ECO:0000313" key="3">
    <source>
        <dbReference type="Proteomes" id="UP000625711"/>
    </source>
</evidence>
<feature type="domain" description="Reverse transcriptase" evidence="1">
    <location>
        <begin position="20"/>
        <end position="106"/>
    </location>
</feature>
<sequence length="130" mass="14836">MVCASLPDFLLRSRTIFIDKKKGPTSPADLRPISITPVLTRCFHKVIANRLRLVGIDERQRAFTNADDCSEDISLLDMALWHARRTLGSVYVASTDIAKAYDSVSFSSFRAFYGQIYHFWICKKYQPISL</sequence>
<accession>A0A834I222</accession>
<dbReference type="AlphaFoldDB" id="A0A834I222"/>
<reference evidence="2" key="1">
    <citation type="submission" date="2020-08" db="EMBL/GenBank/DDBJ databases">
        <title>Genome sequencing and assembly of the red palm weevil Rhynchophorus ferrugineus.</title>
        <authorList>
            <person name="Dias G.B."/>
            <person name="Bergman C.M."/>
            <person name="Manee M."/>
        </authorList>
    </citation>
    <scope>NUCLEOTIDE SEQUENCE</scope>
    <source>
        <strain evidence="2">AA-2017</strain>
        <tissue evidence="2">Whole larva</tissue>
    </source>
</reference>
<gene>
    <name evidence="2" type="ORF">GWI33_014717</name>
</gene>
<protein>
    <recommendedName>
        <fullName evidence="1">Reverse transcriptase domain-containing protein</fullName>
    </recommendedName>
</protein>
<keyword evidence="3" id="KW-1185">Reference proteome</keyword>
<dbReference type="OrthoDB" id="6538109at2759"/>
<organism evidence="2 3">
    <name type="scientific">Rhynchophorus ferrugineus</name>
    <name type="common">Red palm weevil</name>
    <name type="synonym">Curculio ferrugineus</name>
    <dbReference type="NCBI Taxonomy" id="354439"/>
    <lineage>
        <taxon>Eukaryota</taxon>
        <taxon>Metazoa</taxon>
        <taxon>Ecdysozoa</taxon>
        <taxon>Arthropoda</taxon>
        <taxon>Hexapoda</taxon>
        <taxon>Insecta</taxon>
        <taxon>Pterygota</taxon>
        <taxon>Neoptera</taxon>
        <taxon>Endopterygota</taxon>
        <taxon>Coleoptera</taxon>
        <taxon>Polyphaga</taxon>
        <taxon>Cucujiformia</taxon>
        <taxon>Curculionidae</taxon>
        <taxon>Dryophthorinae</taxon>
        <taxon>Rhynchophorus</taxon>
    </lineage>
</organism>
<comment type="caution">
    <text evidence="2">The sequence shown here is derived from an EMBL/GenBank/DDBJ whole genome shotgun (WGS) entry which is preliminary data.</text>
</comment>
<dbReference type="InterPro" id="IPR000477">
    <property type="entry name" value="RT_dom"/>
</dbReference>
<evidence type="ECO:0000259" key="1">
    <source>
        <dbReference type="Pfam" id="PF00078"/>
    </source>
</evidence>
<dbReference type="EMBL" id="JAACXV010013756">
    <property type="protein sequence ID" value="KAF7272499.1"/>
    <property type="molecule type" value="Genomic_DNA"/>
</dbReference>
<dbReference type="Pfam" id="PF00078">
    <property type="entry name" value="RVT_1"/>
    <property type="match status" value="1"/>
</dbReference>
<evidence type="ECO:0000313" key="2">
    <source>
        <dbReference type="EMBL" id="KAF7272499.1"/>
    </source>
</evidence>